<dbReference type="PANTHER" id="PTHR11405:SF53">
    <property type="entry name" value="CARBAMOYL-PHOSPHATE SYNTHASE [AMMONIA], MITOCHONDRIAL"/>
    <property type="match status" value="1"/>
</dbReference>
<feature type="domain" description="MGS-like" evidence="4">
    <location>
        <begin position="1"/>
        <end position="105"/>
    </location>
</feature>
<evidence type="ECO:0000256" key="3">
    <source>
        <dbReference type="ARBA" id="ARBA00022840"/>
    </source>
</evidence>
<organism evidence="5">
    <name type="scientific">human gut metagenome</name>
    <dbReference type="NCBI Taxonomy" id="408170"/>
    <lineage>
        <taxon>unclassified sequences</taxon>
        <taxon>metagenomes</taxon>
        <taxon>organismal metagenomes</taxon>
    </lineage>
</organism>
<dbReference type="Pfam" id="PF02142">
    <property type="entry name" value="MGS"/>
    <property type="match status" value="1"/>
</dbReference>
<name>W1WEQ1_9ZZZZ</name>
<dbReference type="AlphaFoldDB" id="W1WEQ1"/>
<accession>W1WEQ1</accession>
<dbReference type="GO" id="GO:0006541">
    <property type="term" value="P:glutamine metabolic process"/>
    <property type="evidence" value="ECO:0007669"/>
    <property type="project" value="TreeGrafter"/>
</dbReference>
<reference evidence="5" key="1">
    <citation type="submission" date="2013-12" db="EMBL/GenBank/DDBJ databases">
        <title>A Varibaculum cambriense genome reconstructed from a premature infant gut community with otherwise low bacterial novelty that shifts toward anaerobic metabolism during the third week of life.</title>
        <authorList>
            <person name="Brown C.T."/>
            <person name="Sharon I."/>
            <person name="Thomas B.C."/>
            <person name="Castelle C.J."/>
            <person name="Morowitz M.J."/>
            <person name="Banfield J.F."/>
        </authorList>
    </citation>
    <scope>NUCLEOTIDE SEQUENCE</scope>
</reference>
<dbReference type="SMART" id="SM00851">
    <property type="entry name" value="MGS"/>
    <property type="match status" value="1"/>
</dbReference>
<evidence type="ECO:0000259" key="4">
    <source>
        <dbReference type="PROSITE" id="PS51855"/>
    </source>
</evidence>
<keyword evidence="2" id="KW-0547">Nucleotide-binding</keyword>
<dbReference type="EMBL" id="AZMM01019028">
    <property type="protein sequence ID" value="ETJ15620.1"/>
    <property type="molecule type" value="Genomic_DNA"/>
</dbReference>
<keyword evidence="1" id="KW-0436">Ligase</keyword>
<dbReference type="InterPro" id="IPR011607">
    <property type="entry name" value="MGS-like_dom"/>
</dbReference>
<protein>
    <submittedName>
        <fullName evidence="5">Carbamoyl-phosphate synthase large chain</fullName>
    </submittedName>
</protein>
<comment type="caution">
    <text evidence="5">The sequence shown here is derived from an EMBL/GenBank/DDBJ whole genome shotgun (WGS) entry which is preliminary data.</text>
</comment>
<evidence type="ECO:0000256" key="2">
    <source>
        <dbReference type="ARBA" id="ARBA00022741"/>
    </source>
</evidence>
<feature type="non-terminal residue" evidence="5">
    <location>
        <position position="1"/>
    </location>
</feature>
<evidence type="ECO:0000313" key="5">
    <source>
        <dbReference type="EMBL" id="ETJ15620.1"/>
    </source>
</evidence>
<gene>
    <name evidence="5" type="ORF">Q604_UNBc4C00247G0001</name>
</gene>
<keyword evidence="3" id="KW-0067">ATP-binding</keyword>
<dbReference type="InterPro" id="IPR036914">
    <property type="entry name" value="MGS-like_dom_sf"/>
</dbReference>
<dbReference type="Gene3D" id="3.40.50.1380">
    <property type="entry name" value="Methylglyoxal synthase-like domain"/>
    <property type="match status" value="1"/>
</dbReference>
<sequence length="105" mass="11643">ECLERAKQLAKVGYTFIATQGTCKLLEEAGIKVEEVRKINESEPNILDVVKHREVDLVINTPTKGNDSNRDGFLIRRAAVDLISGPKQTSTLGNFWVENTGTLTE</sequence>
<dbReference type="PROSITE" id="PS51855">
    <property type="entry name" value="MGS"/>
    <property type="match status" value="1"/>
</dbReference>
<dbReference type="GO" id="GO:0005524">
    <property type="term" value="F:ATP binding"/>
    <property type="evidence" value="ECO:0007669"/>
    <property type="project" value="UniProtKB-KW"/>
</dbReference>
<dbReference type="GO" id="GO:0005737">
    <property type="term" value="C:cytoplasm"/>
    <property type="evidence" value="ECO:0007669"/>
    <property type="project" value="TreeGrafter"/>
</dbReference>
<proteinExistence type="predicted"/>
<dbReference type="SUPFAM" id="SSF52335">
    <property type="entry name" value="Methylglyoxal synthase-like"/>
    <property type="match status" value="1"/>
</dbReference>
<feature type="non-terminal residue" evidence="5">
    <location>
        <position position="105"/>
    </location>
</feature>
<dbReference type="PANTHER" id="PTHR11405">
    <property type="entry name" value="CARBAMOYLTRANSFERASE FAMILY MEMBER"/>
    <property type="match status" value="1"/>
</dbReference>
<evidence type="ECO:0000256" key="1">
    <source>
        <dbReference type="ARBA" id="ARBA00022598"/>
    </source>
</evidence>
<dbReference type="GO" id="GO:0004088">
    <property type="term" value="F:carbamoyl-phosphate synthase (glutamine-hydrolyzing) activity"/>
    <property type="evidence" value="ECO:0007669"/>
    <property type="project" value="TreeGrafter"/>
</dbReference>